<feature type="transmembrane region" description="Helical" evidence="1">
    <location>
        <begin position="319"/>
        <end position="337"/>
    </location>
</feature>
<organism evidence="2 3">
    <name type="scientific">Candidatus Accumulibacter affinis</name>
    <dbReference type="NCBI Taxonomy" id="2954384"/>
    <lineage>
        <taxon>Bacteria</taxon>
        <taxon>Pseudomonadati</taxon>
        <taxon>Pseudomonadota</taxon>
        <taxon>Betaproteobacteria</taxon>
        <taxon>Candidatus Accumulibacter</taxon>
    </lineage>
</organism>
<accession>A0A935W5J3</accession>
<reference evidence="2 3" key="1">
    <citation type="submission" date="2020-10" db="EMBL/GenBank/DDBJ databases">
        <title>Connecting structure to function with the recovery of over 1000 high-quality activated sludge metagenome-assembled genomes encoding full-length rRNA genes using long-read sequencing.</title>
        <authorList>
            <person name="Singleton C.M."/>
            <person name="Petriglieri F."/>
            <person name="Kristensen J.M."/>
            <person name="Kirkegaard R.H."/>
            <person name="Michaelsen T.Y."/>
            <person name="Andersen M.H."/>
            <person name="Karst S.M."/>
            <person name="Dueholm M.S."/>
            <person name="Nielsen P.H."/>
            <person name="Albertsen M."/>
        </authorList>
    </citation>
    <scope>NUCLEOTIDE SEQUENCE [LARGE SCALE GENOMIC DNA]</scope>
    <source>
        <strain evidence="2">Fred_18-Q3-R57-64_BAT3C.720</strain>
    </source>
</reference>
<feature type="transmembrane region" description="Helical" evidence="1">
    <location>
        <begin position="379"/>
        <end position="397"/>
    </location>
</feature>
<evidence type="ECO:0000313" key="2">
    <source>
        <dbReference type="EMBL" id="MBK7955244.1"/>
    </source>
</evidence>
<feature type="transmembrane region" description="Helical" evidence="1">
    <location>
        <begin position="295"/>
        <end position="313"/>
    </location>
</feature>
<evidence type="ECO:0008006" key="4">
    <source>
        <dbReference type="Google" id="ProtNLM"/>
    </source>
</evidence>
<comment type="caution">
    <text evidence="2">The sequence shown here is derived from an EMBL/GenBank/DDBJ whole genome shotgun (WGS) entry which is preliminary data.</text>
</comment>
<proteinExistence type="predicted"/>
<feature type="transmembrane region" description="Helical" evidence="1">
    <location>
        <begin position="695"/>
        <end position="712"/>
    </location>
</feature>
<gene>
    <name evidence="2" type="ORF">IPK02_15550</name>
</gene>
<feature type="transmembrane region" description="Helical" evidence="1">
    <location>
        <begin position="344"/>
        <end position="367"/>
    </location>
</feature>
<name>A0A935W5J3_9PROT</name>
<feature type="transmembrane region" description="Helical" evidence="1">
    <location>
        <begin position="36"/>
        <end position="53"/>
    </location>
</feature>
<feature type="transmembrane region" description="Helical" evidence="1">
    <location>
        <begin position="160"/>
        <end position="178"/>
    </location>
</feature>
<dbReference type="AlphaFoldDB" id="A0A935W5J3"/>
<keyword evidence="1" id="KW-0812">Transmembrane</keyword>
<sequence>MALLGMAALLTYPVGGLWLSVLGAALATAQWRDERAWLIALPIALACIDLGAWSGRLLLDELDGLLAVLAGTALAAGQFVGGGAQMARRSSIPFWFLVLALIIGVWRGLWPLANLDSNAWSGYLTSWNAMRVGRGEIWALLFAPLLTTQLNRDRAATQERLALGLTFALLGFGTYVLWERGLLIDLFTAQDRWGLGATWLDLAGNYRITGTFSQMHLGGEAVDAFLTLAWPFALWLLLQTKRWPLMLLASGALGLAAYAVMVTFTRTTYLVIGISVVSFLVAFLAGPGTLGGRRLATVTGFVAVCAGLCLLGYSFGGALLLLGYLAVLLGGLAAGLFRHRLPQGAALMAGLALWLGAGLALAVRAMLTSKWSDNSLSQALAIALPSVLILGLAGLAVGRMLHRHVDGRAAGVFLVCLTLGLPAATIALSGTHIRQRASTAGLDLQVRVAHWEKGLSLLSNDWLSRFLGRGLGSFPLVNLLEGRPDSDGSNADGIWFFIEEDRSRMLRMLGGGTSLCIGQRLNSPQPGKYTVTVWVRNPSAAPATLVVKLQQRRLLEMEPWQPHTGEVNWPVKPGKSFQQVSGTLELDASRLPAWYDPKHLVFVLTNQGANDSALDFAGVQLIGPDGRELLANGHFAAGGDHWLAYNDFHHLGWHLKSIYVALYFEMGLLGVVAFVFLAGLALLRSFDQARHGQTFGAALVAAVTGFLVLGLTGTLLDVPRVMTLFLLLVITAVWRQRVRRRPNGPDLHHQGSPGDS</sequence>
<feature type="transmembrane region" description="Helical" evidence="1">
    <location>
        <begin position="221"/>
        <end position="238"/>
    </location>
</feature>
<keyword evidence="1" id="KW-0472">Membrane</keyword>
<dbReference type="Proteomes" id="UP000706151">
    <property type="component" value="Unassembled WGS sequence"/>
</dbReference>
<feature type="transmembrane region" description="Helical" evidence="1">
    <location>
        <begin position="245"/>
        <end position="264"/>
    </location>
</feature>
<feature type="transmembrane region" description="Helical" evidence="1">
    <location>
        <begin position="270"/>
        <end position="288"/>
    </location>
</feature>
<feature type="transmembrane region" description="Helical" evidence="1">
    <location>
        <begin position="718"/>
        <end position="734"/>
    </location>
</feature>
<evidence type="ECO:0000313" key="3">
    <source>
        <dbReference type="Proteomes" id="UP000706151"/>
    </source>
</evidence>
<dbReference type="EMBL" id="JADJOT010000010">
    <property type="protein sequence ID" value="MBK7955244.1"/>
    <property type="molecule type" value="Genomic_DNA"/>
</dbReference>
<feature type="transmembrane region" description="Helical" evidence="1">
    <location>
        <begin position="129"/>
        <end position="148"/>
    </location>
</feature>
<keyword evidence="1" id="KW-1133">Transmembrane helix</keyword>
<feature type="transmembrane region" description="Helical" evidence="1">
    <location>
        <begin position="6"/>
        <end position="29"/>
    </location>
</feature>
<feature type="transmembrane region" description="Helical" evidence="1">
    <location>
        <begin position="91"/>
        <end position="109"/>
    </location>
</feature>
<evidence type="ECO:0000256" key="1">
    <source>
        <dbReference type="SAM" id="Phobius"/>
    </source>
</evidence>
<feature type="transmembrane region" description="Helical" evidence="1">
    <location>
        <begin position="658"/>
        <end position="683"/>
    </location>
</feature>
<feature type="transmembrane region" description="Helical" evidence="1">
    <location>
        <begin position="409"/>
        <end position="428"/>
    </location>
</feature>
<dbReference type="Gene3D" id="2.60.120.260">
    <property type="entry name" value="Galactose-binding domain-like"/>
    <property type="match status" value="1"/>
</dbReference>
<protein>
    <recommendedName>
        <fullName evidence="4">O-antigen ligase family protein</fullName>
    </recommendedName>
</protein>
<feature type="transmembrane region" description="Helical" evidence="1">
    <location>
        <begin position="65"/>
        <end position="84"/>
    </location>
</feature>